<dbReference type="Gene3D" id="3.90.550.10">
    <property type="entry name" value="Spore Coat Polysaccharide Biosynthesis Protein SpsA, Chain A"/>
    <property type="match status" value="1"/>
</dbReference>
<evidence type="ECO:0000313" key="1">
    <source>
        <dbReference type="EMBL" id="CAB4159543.1"/>
    </source>
</evidence>
<dbReference type="EMBL" id="LR796670">
    <property type="protein sequence ID" value="CAB4159543.1"/>
    <property type="molecule type" value="Genomic_DNA"/>
</dbReference>
<name>A0A6J5NKX3_9CAUD</name>
<protein>
    <submittedName>
        <fullName evidence="1">NeuA CMP-N-acetylneuraminic acid synthetase</fullName>
    </submittedName>
</protein>
<reference evidence="1" key="1">
    <citation type="submission" date="2020-04" db="EMBL/GenBank/DDBJ databases">
        <authorList>
            <person name="Chiriac C."/>
            <person name="Salcher M."/>
            <person name="Ghai R."/>
            <person name="Kavagutti S V."/>
        </authorList>
    </citation>
    <scope>NUCLEOTIDE SEQUENCE</scope>
</reference>
<dbReference type="GO" id="GO:0008781">
    <property type="term" value="F:N-acylneuraminate cytidylyltransferase activity"/>
    <property type="evidence" value="ECO:0007669"/>
    <property type="project" value="TreeGrafter"/>
</dbReference>
<dbReference type="Pfam" id="PF02348">
    <property type="entry name" value="CTP_transf_3"/>
    <property type="match status" value="1"/>
</dbReference>
<accession>A0A6J5NKX3</accession>
<proteinExistence type="predicted"/>
<dbReference type="InterPro" id="IPR003329">
    <property type="entry name" value="Cytidylyl_trans"/>
</dbReference>
<organism evidence="1">
    <name type="scientific">uncultured Caudovirales phage</name>
    <dbReference type="NCBI Taxonomy" id="2100421"/>
    <lineage>
        <taxon>Viruses</taxon>
        <taxon>Duplodnaviria</taxon>
        <taxon>Heunggongvirae</taxon>
        <taxon>Uroviricota</taxon>
        <taxon>Caudoviricetes</taxon>
        <taxon>Peduoviridae</taxon>
        <taxon>Maltschvirus</taxon>
        <taxon>Maltschvirus maltsch</taxon>
    </lineage>
</organism>
<dbReference type="SUPFAM" id="SSF53448">
    <property type="entry name" value="Nucleotide-diphospho-sugar transferases"/>
    <property type="match status" value="1"/>
</dbReference>
<sequence length="215" mass="24932">MKIIIPARLGSKGLPFKNRTLFKYTADSIPKNRRTDVYVTSDDPEILESAKSYGFNIINRPSDYAEDSTSMKSTLLHALNAIESEENEEVIVLYLTYPERTWDDVILAHTYFLNFRSQGLGRSLLCKKECKTHPYLAMYEVGIDGAFGKQIVNHNMYRRQDYPNCFEICHFVIIFESNYINKLNDNLYSNNTIFYQIPDVVDVDTKKDLARFHGN</sequence>
<dbReference type="PANTHER" id="PTHR21485:SF6">
    <property type="entry name" value="N-ACYLNEURAMINATE CYTIDYLYLTRANSFERASE-RELATED"/>
    <property type="match status" value="1"/>
</dbReference>
<dbReference type="InterPro" id="IPR029044">
    <property type="entry name" value="Nucleotide-diphossugar_trans"/>
</dbReference>
<dbReference type="PANTHER" id="PTHR21485">
    <property type="entry name" value="HAD SUPERFAMILY MEMBERS CMAS AND KDSC"/>
    <property type="match status" value="1"/>
</dbReference>
<dbReference type="InterPro" id="IPR050793">
    <property type="entry name" value="CMP-NeuNAc_synthase"/>
</dbReference>
<gene>
    <name evidence="1" type="ORF">UFOVP699_279</name>
</gene>